<reference evidence="9" key="1">
    <citation type="journal article" date="2023" name="Mol. Plant Microbe Interact.">
        <title>Elucidating the Obligate Nature and Biological Capacity of an Invasive Fungal Corn Pathogen.</title>
        <authorList>
            <person name="MacCready J.S."/>
            <person name="Roggenkamp E.M."/>
            <person name="Gdanetz K."/>
            <person name="Chilvers M.I."/>
        </authorList>
    </citation>
    <scope>NUCLEOTIDE SEQUENCE</scope>
    <source>
        <strain evidence="9">PM02</strain>
    </source>
</reference>
<dbReference type="InterPro" id="IPR036322">
    <property type="entry name" value="WD40_repeat_dom_sf"/>
</dbReference>
<name>A0AAD9HY83_9PEZI</name>
<keyword evidence="2" id="KW-0677">Repeat</keyword>
<feature type="compositionally biased region" description="Acidic residues" evidence="8">
    <location>
        <begin position="336"/>
        <end position="345"/>
    </location>
</feature>
<evidence type="ECO:0000256" key="1">
    <source>
        <dbReference type="ARBA" id="ARBA00022574"/>
    </source>
</evidence>
<proteinExistence type="inferred from homology"/>
<dbReference type="PANTHER" id="PTHR19854">
    <property type="entry name" value="TRANSDUCIN BETA-LIKE 3"/>
    <property type="match status" value="1"/>
</dbReference>
<evidence type="ECO:0000256" key="4">
    <source>
        <dbReference type="ARBA" id="ARBA00037931"/>
    </source>
</evidence>
<sequence length="393" mass="42303">MAAERRPPQPAAILRGHQAAVHAAAFARRNGRLLTGDADGFVVAWDLTTLRPRAVWQAHAAALLGIASWGDDRIITHGRDHRLVVWQLRPADEAALSSVLPLTPVAEPRPRPWLLHALEVNTLNFCSFASCPAASSSPEEELLLAVPNTLSPEAIDIFHLPSQSRLHTVKPGQGHGMAMALALLDRPDGLTLVAAYEDGAAVVARLLRGRDASWAVTYTARCHSQPVLSLDVLPDQTGFITSGADDVLAKHPIPPSPAAAAVAAAQPRSEPLQVLHTKHAGQQGLRVRSDGLVFATAGWDARMRVYATATMREVAVLKWHQVGCYAAAFARLPARDDDDDDDDDVAAPRDDDGSAVPRLVDVTLRDKRIEQARTAHWLAAGSKDGKVSLWAVF</sequence>
<comment type="similarity">
    <text evidence="4">Belongs to the WD repeat ASA1 family.</text>
</comment>
<dbReference type="PANTHER" id="PTHR19854:SF1">
    <property type="entry name" value="GUANINE NUCLEOTIDE-BINDING PROTEIN SUBUNIT BETA-LIKE PROTEIN 1"/>
    <property type="match status" value="1"/>
</dbReference>
<organism evidence="9 10">
    <name type="scientific">Phyllachora maydis</name>
    <dbReference type="NCBI Taxonomy" id="1825666"/>
    <lineage>
        <taxon>Eukaryota</taxon>
        <taxon>Fungi</taxon>
        <taxon>Dikarya</taxon>
        <taxon>Ascomycota</taxon>
        <taxon>Pezizomycotina</taxon>
        <taxon>Sordariomycetes</taxon>
        <taxon>Sordariomycetidae</taxon>
        <taxon>Phyllachorales</taxon>
        <taxon>Phyllachoraceae</taxon>
        <taxon>Phyllachora</taxon>
    </lineage>
</organism>
<evidence type="ECO:0000256" key="3">
    <source>
        <dbReference type="ARBA" id="ARBA00037338"/>
    </source>
</evidence>
<evidence type="ECO:0000313" key="10">
    <source>
        <dbReference type="Proteomes" id="UP001217918"/>
    </source>
</evidence>
<gene>
    <name evidence="9" type="ORF">P8C59_001348</name>
</gene>
<dbReference type="InterPro" id="IPR019775">
    <property type="entry name" value="WD40_repeat_CS"/>
</dbReference>
<protein>
    <recommendedName>
        <fullName evidence="6">ASTRA-associated protein 1</fullName>
    </recommendedName>
</protein>
<dbReference type="Proteomes" id="UP001217918">
    <property type="component" value="Unassembled WGS sequence"/>
</dbReference>
<evidence type="ECO:0000256" key="7">
    <source>
        <dbReference type="PROSITE-ProRule" id="PRU00221"/>
    </source>
</evidence>
<evidence type="ECO:0000256" key="6">
    <source>
        <dbReference type="ARBA" id="ARBA00040563"/>
    </source>
</evidence>
<dbReference type="AlphaFoldDB" id="A0AAD9HY83"/>
<dbReference type="PROSITE" id="PS50082">
    <property type="entry name" value="WD_REPEATS_2"/>
    <property type="match status" value="1"/>
</dbReference>
<accession>A0AAD9HY83</accession>
<dbReference type="SMART" id="SM00320">
    <property type="entry name" value="WD40"/>
    <property type="match status" value="5"/>
</dbReference>
<evidence type="ECO:0000256" key="8">
    <source>
        <dbReference type="SAM" id="MobiDB-lite"/>
    </source>
</evidence>
<dbReference type="PROSITE" id="PS00678">
    <property type="entry name" value="WD_REPEATS_1"/>
    <property type="match status" value="1"/>
</dbReference>
<dbReference type="SUPFAM" id="SSF50978">
    <property type="entry name" value="WD40 repeat-like"/>
    <property type="match status" value="1"/>
</dbReference>
<evidence type="ECO:0000313" key="9">
    <source>
        <dbReference type="EMBL" id="KAK2067626.1"/>
    </source>
</evidence>
<evidence type="ECO:0000256" key="5">
    <source>
        <dbReference type="ARBA" id="ARBA00038749"/>
    </source>
</evidence>
<dbReference type="PROSITE" id="PS50294">
    <property type="entry name" value="WD_REPEATS_REGION"/>
    <property type="match status" value="1"/>
</dbReference>
<comment type="subunit">
    <text evidence="5">Component of the ASTRA chromatin remodeling machinery complex.</text>
</comment>
<comment type="caution">
    <text evidence="9">The sequence shown here is derived from an EMBL/GenBank/DDBJ whole genome shotgun (WGS) entry which is preliminary data.</text>
</comment>
<dbReference type="Pfam" id="PF00400">
    <property type="entry name" value="WD40"/>
    <property type="match status" value="1"/>
</dbReference>
<evidence type="ECO:0000256" key="2">
    <source>
        <dbReference type="ARBA" id="ARBA00022737"/>
    </source>
</evidence>
<keyword evidence="10" id="KW-1185">Reference proteome</keyword>
<keyword evidence="1 7" id="KW-0853">WD repeat</keyword>
<dbReference type="Gene3D" id="2.130.10.10">
    <property type="entry name" value="YVTN repeat-like/Quinoprotein amine dehydrogenase"/>
    <property type="match status" value="2"/>
</dbReference>
<dbReference type="EMBL" id="JAQQPM010000001">
    <property type="protein sequence ID" value="KAK2067626.1"/>
    <property type="molecule type" value="Genomic_DNA"/>
</dbReference>
<dbReference type="InterPro" id="IPR001680">
    <property type="entry name" value="WD40_rpt"/>
</dbReference>
<feature type="region of interest" description="Disordered" evidence="8">
    <location>
        <begin position="336"/>
        <end position="356"/>
    </location>
</feature>
<comment type="function">
    <text evidence="3">Component of the ASTRA complex involved in chromatin remodeling.</text>
</comment>
<feature type="repeat" description="WD" evidence="7">
    <location>
        <begin position="14"/>
        <end position="55"/>
    </location>
</feature>
<dbReference type="InterPro" id="IPR015943">
    <property type="entry name" value="WD40/YVTN_repeat-like_dom_sf"/>
</dbReference>